<dbReference type="FunFam" id="2.40.10.10:FF:000036">
    <property type="entry name" value="Trypsin beta"/>
    <property type="match status" value="1"/>
</dbReference>
<comment type="function">
    <text evidence="9">Fibrinolytic activity; shows preferential cleavage of Arg-Gly bonds in all three fibrinogen chains. Contact with the caterpillars causes severe bleeding, due the anticoagulant effect of the protein.</text>
</comment>
<keyword evidence="8" id="KW-1199">Hemostasis impairing toxin</keyword>
<dbReference type="PROSITE" id="PS00134">
    <property type="entry name" value="TRYPSIN_HIS"/>
    <property type="match status" value="1"/>
</dbReference>
<feature type="domain" description="Peptidase S1" evidence="13">
    <location>
        <begin position="23"/>
        <end position="244"/>
    </location>
</feature>
<dbReference type="OrthoDB" id="6755574at2759"/>
<evidence type="ECO:0000256" key="1">
    <source>
        <dbReference type="ARBA" id="ARBA00004239"/>
    </source>
</evidence>
<organism evidence="14 15">
    <name type="scientific">Danaus chrysippus</name>
    <name type="common">African queen</name>
    <dbReference type="NCBI Taxonomy" id="151541"/>
    <lineage>
        <taxon>Eukaryota</taxon>
        <taxon>Metazoa</taxon>
        <taxon>Ecdysozoa</taxon>
        <taxon>Arthropoda</taxon>
        <taxon>Hexapoda</taxon>
        <taxon>Insecta</taxon>
        <taxon>Pterygota</taxon>
        <taxon>Neoptera</taxon>
        <taxon>Endopterygota</taxon>
        <taxon>Lepidoptera</taxon>
        <taxon>Glossata</taxon>
        <taxon>Ditrysia</taxon>
        <taxon>Papilionoidea</taxon>
        <taxon>Nymphalidae</taxon>
        <taxon>Danainae</taxon>
        <taxon>Danaini</taxon>
        <taxon>Danaina</taxon>
        <taxon>Danaus</taxon>
        <taxon>Anosia</taxon>
    </lineage>
</organism>
<evidence type="ECO:0000256" key="8">
    <source>
        <dbReference type="ARBA" id="ARBA00023240"/>
    </source>
</evidence>
<reference evidence="14" key="1">
    <citation type="submission" date="2021-09" db="EMBL/GenBank/DDBJ databases">
        <authorList>
            <person name="Martin H S."/>
        </authorList>
    </citation>
    <scope>NUCLEOTIDE SEQUENCE</scope>
</reference>
<evidence type="ECO:0000256" key="12">
    <source>
        <dbReference type="SAM" id="SignalP"/>
    </source>
</evidence>
<comment type="caution">
    <text evidence="14">The sequence shown here is derived from an EMBL/GenBank/DDBJ whole genome shotgun (WGS) entry which is preliminary data.</text>
</comment>
<feature type="chain" id="PRO_5035185390" evidence="12">
    <location>
        <begin position="20"/>
        <end position="253"/>
    </location>
</feature>
<gene>
    <name evidence="14" type="ORF">DCHRY22_LOCUS13335</name>
</gene>
<dbReference type="Proteomes" id="UP000789524">
    <property type="component" value="Unassembled WGS sequence"/>
</dbReference>
<evidence type="ECO:0000256" key="11">
    <source>
        <dbReference type="RuleBase" id="RU363034"/>
    </source>
</evidence>
<evidence type="ECO:0000256" key="6">
    <source>
        <dbReference type="ARBA" id="ARBA00022825"/>
    </source>
</evidence>
<keyword evidence="15" id="KW-1185">Reference proteome</keyword>
<dbReference type="Gene3D" id="2.40.10.10">
    <property type="entry name" value="Trypsin-like serine proteases"/>
    <property type="match status" value="1"/>
</dbReference>
<dbReference type="PANTHER" id="PTHR24276">
    <property type="entry name" value="POLYSERASE-RELATED"/>
    <property type="match status" value="1"/>
</dbReference>
<evidence type="ECO:0000256" key="9">
    <source>
        <dbReference type="ARBA" id="ARBA00055534"/>
    </source>
</evidence>
<dbReference type="GO" id="GO:0090729">
    <property type="term" value="F:toxin activity"/>
    <property type="evidence" value="ECO:0007669"/>
    <property type="project" value="UniProtKB-KW"/>
</dbReference>
<keyword evidence="5 11" id="KW-0378">Hydrolase</keyword>
<keyword evidence="3" id="KW-0800">Toxin</keyword>
<dbReference type="InterPro" id="IPR018114">
    <property type="entry name" value="TRYPSIN_HIS"/>
</dbReference>
<evidence type="ECO:0000256" key="10">
    <source>
        <dbReference type="ARBA" id="ARBA00084094"/>
    </source>
</evidence>
<dbReference type="InterPro" id="IPR033116">
    <property type="entry name" value="TRYPSIN_SER"/>
</dbReference>
<dbReference type="PANTHER" id="PTHR24276:SF96">
    <property type="entry name" value="PEPTIDASE S1 DOMAIN-CONTAINING PROTEIN"/>
    <property type="match status" value="1"/>
</dbReference>
<keyword evidence="6 11" id="KW-0720">Serine protease</keyword>
<dbReference type="InterPro" id="IPR043504">
    <property type="entry name" value="Peptidase_S1_PA_chymotrypsin"/>
</dbReference>
<keyword evidence="4 11" id="KW-0645">Protease</keyword>
<evidence type="ECO:0000259" key="13">
    <source>
        <dbReference type="PROSITE" id="PS50240"/>
    </source>
</evidence>
<accession>A0A8J2RF74</accession>
<dbReference type="PROSITE" id="PS50240">
    <property type="entry name" value="TRYPSIN_DOM"/>
    <property type="match status" value="1"/>
</dbReference>
<evidence type="ECO:0000313" key="14">
    <source>
        <dbReference type="EMBL" id="CAG9579765.1"/>
    </source>
</evidence>
<feature type="signal peptide" evidence="12">
    <location>
        <begin position="1"/>
        <end position="19"/>
    </location>
</feature>
<dbReference type="GO" id="GO:0005576">
    <property type="term" value="C:extracellular region"/>
    <property type="evidence" value="ECO:0007669"/>
    <property type="project" value="UniProtKB-SubCell"/>
</dbReference>
<dbReference type="PROSITE" id="PS00135">
    <property type="entry name" value="TRYPSIN_SER"/>
    <property type="match status" value="1"/>
</dbReference>
<dbReference type="EMBL" id="CAKASE010000079">
    <property type="protein sequence ID" value="CAG9579765.1"/>
    <property type="molecule type" value="Genomic_DNA"/>
</dbReference>
<keyword evidence="10" id="KW-1205">Fibrinolytic toxin</keyword>
<dbReference type="PRINTS" id="PR00722">
    <property type="entry name" value="CHYMOTRYPSIN"/>
</dbReference>
<dbReference type="InterPro" id="IPR001254">
    <property type="entry name" value="Trypsin_dom"/>
</dbReference>
<dbReference type="GO" id="GO:0004252">
    <property type="term" value="F:serine-type endopeptidase activity"/>
    <property type="evidence" value="ECO:0007669"/>
    <property type="project" value="InterPro"/>
</dbReference>
<dbReference type="SMART" id="SM00020">
    <property type="entry name" value="Tryp_SPc"/>
    <property type="match status" value="1"/>
</dbReference>
<evidence type="ECO:0000313" key="15">
    <source>
        <dbReference type="Proteomes" id="UP000789524"/>
    </source>
</evidence>
<evidence type="ECO:0000256" key="4">
    <source>
        <dbReference type="ARBA" id="ARBA00022670"/>
    </source>
</evidence>
<comment type="similarity">
    <text evidence="2">Belongs to the peptidase S1 family.</text>
</comment>
<evidence type="ECO:0000256" key="3">
    <source>
        <dbReference type="ARBA" id="ARBA00022656"/>
    </source>
</evidence>
<dbReference type="Pfam" id="PF00089">
    <property type="entry name" value="Trypsin"/>
    <property type="match status" value="1"/>
</dbReference>
<dbReference type="SUPFAM" id="SSF50494">
    <property type="entry name" value="Trypsin-like serine proteases"/>
    <property type="match status" value="1"/>
</dbReference>
<comment type="subcellular location">
    <subcellularLocation>
        <location evidence="1">Secreted</location>
        <location evidence="1">Extracellular space</location>
    </subcellularLocation>
</comment>
<evidence type="ECO:0000256" key="5">
    <source>
        <dbReference type="ARBA" id="ARBA00022801"/>
    </source>
</evidence>
<proteinExistence type="inferred from homology"/>
<dbReference type="InterPro" id="IPR009003">
    <property type="entry name" value="Peptidase_S1_PA"/>
</dbReference>
<dbReference type="CDD" id="cd00190">
    <property type="entry name" value="Tryp_SPc"/>
    <property type="match status" value="1"/>
</dbReference>
<keyword evidence="7" id="KW-1015">Disulfide bond</keyword>
<dbReference type="InterPro" id="IPR050430">
    <property type="entry name" value="Peptidase_S1"/>
</dbReference>
<evidence type="ECO:0000256" key="2">
    <source>
        <dbReference type="ARBA" id="ARBA00007664"/>
    </source>
</evidence>
<dbReference type="FunFam" id="2.40.10.10:FF:000068">
    <property type="entry name" value="transmembrane protease serine 2"/>
    <property type="match status" value="1"/>
</dbReference>
<keyword evidence="12" id="KW-0732">Signal</keyword>
<dbReference type="GO" id="GO:0006508">
    <property type="term" value="P:proteolysis"/>
    <property type="evidence" value="ECO:0007669"/>
    <property type="project" value="UniProtKB-KW"/>
</dbReference>
<sequence length="253" mass="27970">MSNTLIFFSIFCIYVGVEGTPRLVGGERIPIELGKFHASLQNVTRHHVCGGAIISQRHVVTAAHCVFNADPKYIHVVIGTANLDNGGLMYRVESIHVHDYYNSTLRLNDIAILKIRGLFNLCKGKMLRLDTEKLKEGDNVTVVGFGAKKPNGESARKMNALNLTVFSQETCQYAMRYTKEIYDTMFCTFTGIGQGTCHGDSGGPLVKDNKLVGIVSWGIPCAVGFPDVHTRIQPYIPWIQNIMDKVSCGSCRI</sequence>
<name>A0A8J2RF74_9NEOP</name>
<protein>
    <submittedName>
        <fullName evidence="14">(African queen) hypothetical protein</fullName>
    </submittedName>
</protein>
<dbReference type="InterPro" id="IPR001314">
    <property type="entry name" value="Peptidase_S1A"/>
</dbReference>
<evidence type="ECO:0000256" key="7">
    <source>
        <dbReference type="ARBA" id="ARBA00023157"/>
    </source>
</evidence>
<dbReference type="AlphaFoldDB" id="A0A8J2RF74"/>